<evidence type="ECO:0000256" key="3">
    <source>
        <dbReference type="ARBA" id="ARBA00022801"/>
    </source>
</evidence>
<accession>A0A1Y0BX22</accession>
<comment type="similarity">
    <text evidence="1">Belongs to the cutinase family.</text>
</comment>
<keyword evidence="2" id="KW-0719">Serine esterase</keyword>
<sequence length="222" mass="22515">MSHRGLTQLILRMALAAALIATPVVVSAHPAAADPCADVDVVFARGTGEPPGIGRVGQAFVDTLVPQLGGRSVSTYGVNYPAGINFLTTADGANDAAAHIAWMTEQCPGTQLVLGGFSQGAAVVSMLAGVPPIGSRIGTFGSAPPLPPPSADAIRAVAVFGNPGQRFGTPLSSTGLFAGRAIDQCSPGDPICVQGGRDRAAHSNYELPPYNERAASFVAGRL</sequence>
<keyword evidence="4" id="KW-1015">Disulfide bond</keyword>
<dbReference type="GO" id="GO:0052689">
    <property type="term" value="F:carboxylic ester hydrolase activity"/>
    <property type="evidence" value="ECO:0007669"/>
    <property type="project" value="UniProtKB-KW"/>
</dbReference>
<dbReference type="InterPro" id="IPR029058">
    <property type="entry name" value="AB_hydrolase_fold"/>
</dbReference>
<evidence type="ECO:0000313" key="6">
    <source>
        <dbReference type="EMBL" id="ART67438.1"/>
    </source>
</evidence>
<evidence type="ECO:0000313" key="7">
    <source>
        <dbReference type="Proteomes" id="UP000195331"/>
    </source>
</evidence>
<dbReference type="SUPFAM" id="SSF53474">
    <property type="entry name" value="alpha/beta-Hydrolases"/>
    <property type="match status" value="1"/>
</dbReference>
<evidence type="ECO:0000256" key="5">
    <source>
        <dbReference type="SAM" id="SignalP"/>
    </source>
</evidence>
<gene>
    <name evidence="6" type="ORF">BTO20_01460</name>
</gene>
<dbReference type="EMBL" id="CP020809">
    <property type="protein sequence ID" value="ART67438.1"/>
    <property type="molecule type" value="Genomic_DNA"/>
</dbReference>
<dbReference type="Proteomes" id="UP000195331">
    <property type="component" value="Chromosome"/>
</dbReference>
<organism evidence="6 7">
    <name type="scientific">Mycobacterium dioxanotrophicus</name>
    <dbReference type="NCBI Taxonomy" id="482462"/>
    <lineage>
        <taxon>Bacteria</taxon>
        <taxon>Bacillati</taxon>
        <taxon>Actinomycetota</taxon>
        <taxon>Actinomycetes</taxon>
        <taxon>Mycobacteriales</taxon>
        <taxon>Mycobacteriaceae</taxon>
        <taxon>Mycobacterium</taxon>
    </lineage>
</organism>
<dbReference type="PANTHER" id="PTHR33630:SF9">
    <property type="entry name" value="CUTINASE 4"/>
    <property type="match status" value="1"/>
</dbReference>
<protein>
    <submittedName>
        <fullName evidence="6">Cutinase</fullName>
    </submittedName>
</protein>
<dbReference type="Pfam" id="PF01083">
    <property type="entry name" value="Cutinase"/>
    <property type="match status" value="1"/>
</dbReference>
<dbReference type="AlphaFoldDB" id="A0A1Y0BX22"/>
<feature type="chain" id="PRO_5038829452" evidence="5">
    <location>
        <begin position="29"/>
        <end position="222"/>
    </location>
</feature>
<dbReference type="KEGG" id="mdx:BTO20_01460"/>
<dbReference type="Gene3D" id="3.40.50.1820">
    <property type="entry name" value="alpha/beta hydrolase"/>
    <property type="match status" value="1"/>
</dbReference>
<feature type="signal peptide" evidence="5">
    <location>
        <begin position="1"/>
        <end position="28"/>
    </location>
</feature>
<dbReference type="InterPro" id="IPR000675">
    <property type="entry name" value="Cutinase/axe"/>
</dbReference>
<keyword evidence="3" id="KW-0378">Hydrolase</keyword>
<reference evidence="6 7" key="1">
    <citation type="submission" date="2017-04" db="EMBL/GenBank/DDBJ databases">
        <title>Whole Genome Sequence of 1,4-Dioxane Degrading Bacterium Mycobacterium dioxanotrophicus PH-06.</title>
        <authorList>
            <person name="He Y."/>
        </authorList>
    </citation>
    <scope>NUCLEOTIDE SEQUENCE [LARGE SCALE GENOMIC DNA]</scope>
    <source>
        <strain evidence="6 7">PH-06</strain>
    </source>
</reference>
<keyword evidence="5" id="KW-0732">Signal</keyword>
<keyword evidence="7" id="KW-1185">Reference proteome</keyword>
<dbReference type="PANTHER" id="PTHR33630">
    <property type="entry name" value="CUTINASE RV1984C-RELATED-RELATED"/>
    <property type="match status" value="1"/>
</dbReference>
<evidence type="ECO:0000256" key="2">
    <source>
        <dbReference type="ARBA" id="ARBA00022487"/>
    </source>
</evidence>
<evidence type="ECO:0000256" key="4">
    <source>
        <dbReference type="ARBA" id="ARBA00023157"/>
    </source>
</evidence>
<name>A0A1Y0BX22_9MYCO</name>
<dbReference type="SMART" id="SM01110">
    <property type="entry name" value="Cutinase"/>
    <property type="match status" value="1"/>
</dbReference>
<proteinExistence type="inferred from homology"/>
<evidence type="ECO:0000256" key="1">
    <source>
        <dbReference type="ARBA" id="ARBA00007534"/>
    </source>
</evidence>